<gene>
    <name evidence="1" type="ORF">GSI_03269</name>
</gene>
<organism evidence="1 2">
    <name type="scientific">Ganoderma sinense ZZ0214-1</name>
    <dbReference type="NCBI Taxonomy" id="1077348"/>
    <lineage>
        <taxon>Eukaryota</taxon>
        <taxon>Fungi</taxon>
        <taxon>Dikarya</taxon>
        <taxon>Basidiomycota</taxon>
        <taxon>Agaricomycotina</taxon>
        <taxon>Agaricomycetes</taxon>
        <taxon>Polyporales</taxon>
        <taxon>Polyporaceae</taxon>
        <taxon>Ganoderma</taxon>
    </lineage>
</organism>
<dbReference type="Proteomes" id="UP000230002">
    <property type="component" value="Unassembled WGS sequence"/>
</dbReference>
<comment type="caution">
    <text evidence="1">The sequence shown here is derived from an EMBL/GenBank/DDBJ whole genome shotgun (WGS) entry which is preliminary data.</text>
</comment>
<dbReference type="AlphaFoldDB" id="A0A2G8SL47"/>
<dbReference type="OrthoDB" id="2757234at2759"/>
<sequence length="278" mass="31039">MDLAGRPWILTHVLGQVIIPSGYFHIFMDYYGTLDEDRDLSIDPLELILPRQLIFRSLLPHCTVLALVINGGFTVVSAFDQSESCSLSLKMLDELFFNAPGAPTLTEAIWMSLLDAFSPSPLSHFCLEYPSPQNVTTHMWTALFGRFSDLDYVEARFSGSMPERGTVSLLENLFAALRDPAAHRIRTLELVFLALTSETIGAIMDLLCDRASMGAPLERLVFVVCFCESSLDVAALKTKLESSVNLTIWYDEDTDTAADEFRTYDTMSGPSGNAWWRV</sequence>
<name>A0A2G8SL47_9APHY</name>
<accession>A0A2G8SL47</accession>
<reference evidence="1 2" key="1">
    <citation type="journal article" date="2015" name="Sci. Rep.">
        <title>Chromosome-level genome map provides insights into diverse defense mechanisms in the medicinal fungus Ganoderma sinense.</title>
        <authorList>
            <person name="Zhu Y."/>
            <person name="Xu J."/>
            <person name="Sun C."/>
            <person name="Zhou S."/>
            <person name="Xu H."/>
            <person name="Nelson D.R."/>
            <person name="Qian J."/>
            <person name="Song J."/>
            <person name="Luo H."/>
            <person name="Xiang L."/>
            <person name="Li Y."/>
            <person name="Xu Z."/>
            <person name="Ji A."/>
            <person name="Wang L."/>
            <person name="Lu S."/>
            <person name="Hayward A."/>
            <person name="Sun W."/>
            <person name="Li X."/>
            <person name="Schwartz D.C."/>
            <person name="Wang Y."/>
            <person name="Chen S."/>
        </authorList>
    </citation>
    <scope>NUCLEOTIDE SEQUENCE [LARGE SCALE GENOMIC DNA]</scope>
    <source>
        <strain evidence="1 2">ZZ0214-1</strain>
    </source>
</reference>
<proteinExistence type="predicted"/>
<dbReference type="EMBL" id="AYKW01000005">
    <property type="protein sequence ID" value="PIL34492.1"/>
    <property type="molecule type" value="Genomic_DNA"/>
</dbReference>
<evidence type="ECO:0000313" key="1">
    <source>
        <dbReference type="EMBL" id="PIL34492.1"/>
    </source>
</evidence>
<keyword evidence="2" id="KW-1185">Reference proteome</keyword>
<evidence type="ECO:0000313" key="2">
    <source>
        <dbReference type="Proteomes" id="UP000230002"/>
    </source>
</evidence>
<protein>
    <submittedName>
        <fullName evidence="1">Uncharacterized protein</fullName>
    </submittedName>
</protein>
<dbReference type="STRING" id="1077348.A0A2G8SL47"/>